<sequence>MTNNISISGTIGYVLFKYNNIYVLVFSDVHDGVSYCKEGSIQMADYFKSRLGKNNVLLEESTQKEVKLKDLWPNSKHTQELKKLAYSNNNIMSFDIRPLLVPFSWELLDIDPNLGKVTLSDYLSLIDTFFNGTSLLFTKYIKNKLNKISCNNKKLEKKNHLQLEEIKRQYNLFKHNNSKLMTLSLNNIKKNNENILEKINDIISYIMEWYIILLILNSEKNIIVHTGLAHSSKLIRILYWYKFHPIESDGLNFLDQISNIEQVDTIQACIQLPSRIDNFFKTKQYGFFSNGK</sequence>
<dbReference type="AlphaFoldDB" id="A0A6C0J5W8"/>
<proteinExistence type="predicted"/>
<evidence type="ECO:0000313" key="1">
    <source>
        <dbReference type="EMBL" id="QHU00270.1"/>
    </source>
</evidence>
<dbReference type="EMBL" id="MN740325">
    <property type="protein sequence ID" value="QHU00270.1"/>
    <property type="molecule type" value="Genomic_DNA"/>
</dbReference>
<reference evidence="1" key="1">
    <citation type="journal article" date="2020" name="Nature">
        <title>Giant virus diversity and host interactions through global metagenomics.</title>
        <authorList>
            <person name="Schulz F."/>
            <person name="Roux S."/>
            <person name="Paez-Espino D."/>
            <person name="Jungbluth S."/>
            <person name="Walsh D.A."/>
            <person name="Denef V.J."/>
            <person name="McMahon K.D."/>
            <person name="Konstantinidis K.T."/>
            <person name="Eloe-Fadrosh E.A."/>
            <person name="Kyrpides N.C."/>
            <person name="Woyke T."/>
        </authorList>
    </citation>
    <scope>NUCLEOTIDE SEQUENCE</scope>
    <source>
        <strain evidence="1">GVMAG-M-3300025860-12</strain>
    </source>
</reference>
<organism evidence="1">
    <name type="scientific">viral metagenome</name>
    <dbReference type="NCBI Taxonomy" id="1070528"/>
    <lineage>
        <taxon>unclassified sequences</taxon>
        <taxon>metagenomes</taxon>
        <taxon>organismal metagenomes</taxon>
    </lineage>
</organism>
<name>A0A6C0J5W8_9ZZZZ</name>
<protein>
    <submittedName>
        <fullName evidence="1">Uncharacterized protein</fullName>
    </submittedName>
</protein>
<accession>A0A6C0J5W8</accession>